<sequence>MASVGDTQMQKQLRACRRRQRRYIRFKRGPKSSNQRSSFILKNFNAESGEVYIVESIRDEKIIKGQKYYKVRWRGFPPEADSWEPERNLTSVLNIISEFHSSKSKISKSLDMQKNYKAANSPASVPTPPATPNLLLQNLPNRLRGSSEERQLDNSAKRKHCAKSRTSGRYEYVPKHQLVASKTKYFDDIRDGKIDLCSNDLYSRVKTRRRCAAESASTSVSNESTQSQNGSLHGETELECDASMEHFPACSPKCEPVSPSSSCFGTSECFREFNCAFQSNEQMRSEFDVENPKHYDLDVTENVITSNASSSHVSDVISKFDSKAVQSEFNPNSSSKSVYCNFCRCSRLPKVDAGSSPIPHVSLILSFFIVFPNENVV</sequence>
<dbReference type="InterPro" id="IPR023779">
    <property type="entry name" value="Chromodomain_CS"/>
</dbReference>
<comment type="subcellular location">
    <subcellularLocation>
        <location evidence="1">Nucleus</location>
    </subcellularLocation>
</comment>
<feature type="region of interest" description="Disordered" evidence="3">
    <location>
        <begin position="213"/>
        <end position="232"/>
    </location>
</feature>
<dbReference type="PROSITE" id="PS00598">
    <property type="entry name" value="CHROMO_1"/>
    <property type="match status" value="1"/>
</dbReference>
<evidence type="ECO:0000256" key="3">
    <source>
        <dbReference type="SAM" id="MobiDB-lite"/>
    </source>
</evidence>
<evidence type="ECO:0000313" key="5">
    <source>
        <dbReference type="EMBL" id="AAW26661.1"/>
    </source>
</evidence>
<dbReference type="InterPro" id="IPR000953">
    <property type="entry name" value="Chromo/chromo_shadow_dom"/>
</dbReference>
<feature type="region of interest" description="Disordered" evidence="3">
    <location>
        <begin position="146"/>
        <end position="166"/>
    </location>
</feature>
<organism evidence="5">
    <name type="scientific">Schistosoma japonicum</name>
    <name type="common">Blood fluke</name>
    <dbReference type="NCBI Taxonomy" id="6182"/>
    <lineage>
        <taxon>Eukaryota</taxon>
        <taxon>Metazoa</taxon>
        <taxon>Spiralia</taxon>
        <taxon>Lophotrochozoa</taxon>
        <taxon>Platyhelminthes</taxon>
        <taxon>Trematoda</taxon>
        <taxon>Digenea</taxon>
        <taxon>Strigeidida</taxon>
        <taxon>Schistosomatoidea</taxon>
        <taxon>Schistosomatidae</taxon>
        <taxon>Schistosoma</taxon>
    </lineage>
</organism>
<feature type="domain" description="Chromo" evidence="4">
    <location>
        <begin position="52"/>
        <end position="111"/>
    </location>
</feature>
<evidence type="ECO:0000259" key="4">
    <source>
        <dbReference type="PROSITE" id="PS50013"/>
    </source>
</evidence>
<reference evidence="5" key="2">
    <citation type="journal article" date="2006" name="PLoS Pathog.">
        <title>New perspectives on host-parasite interplay by comparative transcriptomic and proteomic analyses of Schistosoma japonicum.</title>
        <authorList>
            <person name="Liu F."/>
            <person name="Lu J."/>
            <person name="Hu W."/>
            <person name="Wang S.Y."/>
            <person name="Cui S.J."/>
            <person name="Chi M."/>
            <person name="Yan Q."/>
            <person name="Wang X.R."/>
            <person name="Song H.D."/>
            <person name="Xu X.N."/>
            <person name="Wang J.J."/>
            <person name="Zhang X.L."/>
            <person name="Zhang X."/>
            <person name="Wang Z.Q."/>
            <person name="Xue C.L."/>
            <person name="Brindley P.J."/>
            <person name="McManus D.P."/>
            <person name="Yang P.Y."/>
            <person name="Feng Z."/>
            <person name="Chen Z."/>
            <person name="Han Z.G."/>
        </authorList>
    </citation>
    <scope>NUCLEOTIDE SEQUENCE</scope>
</reference>
<dbReference type="PROSITE" id="PS50013">
    <property type="entry name" value="CHROMO_2"/>
    <property type="match status" value="1"/>
</dbReference>
<dbReference type="InterPro" id="IPR016197">
    <property type="entry name" value="Chromo-like_dom_sf"/>
</dbReference>
<dbReference type="InterPro" id="IPR023780">
    <property type="entry name" value="Chromo_domain"/>
</dbReference>
<name>Q5DBZ5_SCHJA</name>
<feature type="compositionally biased region" description="Basic and acidic residues" evidence="3">
    <location>
        <begin position="146"/>
        <end position="156"/>
    </location>
</feature>
<dbReference type="SMART" id="SM00298">
    <property type="entry name" value="CHROMO"/>
    <property type="match status" value="1"/>
</dbReference>
<proteinExistence type="evidence at transcript level"/>
<dbReference type="Pfam" id="PF00385">
    <property type="entry name" value="Chromo"/>
    <property type="match status" value="1"/>
</dbReference>
<dbReference type="EMBL" id="AY814929">
    <property type="protein sequence ID" value="AAW26661.1"/>
    <property type="molecule type" value="mRNA"/>
</dbReference>
<dbReference type="SUPFAM" id="SSF54160">
    <property type="entry name" value="Chromo domain-like"/>
    <property type="match status" value="1"/>
</dbReference>
<accession>Q5DBZ5</accession>
<dbReference type="PANTHER" id="PTHR22812">
    <property type="entry name" value="CHROMOBOX PROTEIN"/>
    <property type="match status" value="1"/>
</dbReference>
<dbReference type="GO" id="GO:0005634">
    <property type="term" value="C:nucleus"/>
    <property type="evidence" value="ECO:0007669"/>
    <property type="project" value="UniProtKB-SubCell"/>
</dbReference>
<dbReference type="CDD" id="cd00024">
    <property type="entry name" value="CD_CSD"/>
    <property type="match status" value="1"/>
</dbReference>
<dbReference type="AlphaFoldDB" id="Q5DBZ5"/>
<protein>
    <submittedName>
        <fullName evidence="5">SJCHGC05321 protein</fullName>
    </submittedName>
</protein>
<dbReference type="InterPro" id="IPR051219">
    <property type="entry name" value="Heterochromatin_chromo-domain"/>
</dbReference>
<evidence type="ECO:0000256" key="2">
    <source>
        <dbReference type="ARBA" id="ARBA00023242"/>
    </source>
</evidence>
<dbReference type="Gene3D" id="2.40.50.40">
    <property type="match status" value="1"/>
</dbReference>
<keyword evidence="2" id="KW-0539">Nucleus</keyword>
<reference evidence="5" key="1">
    <citation type="submission" date="2004-11" db="EMBL/GenBank/DDBJ databases">
        <title>The full-length cDNA sequences of Schistosoma japonicum genes.</title>
        <authorList>
            <person name="Han Z."/>
        </authorList>
    </citation>
    <scope>NUCLEOTIDE SEQUENCE</scope>
</reference>
<evidence type="ECO:0000256" key="1">
    <source>
        <dbReference type="ARBA" id="ARBA00004123"/>
    </source>
</evidence>
<feature type="compositionally biased region" description="Polar residues" evidence="3">
    <location>
        <begin position="215"/>
        <end position="231"/>
    </location>
</feature>